<proteinExistence type="predicted"/>
<feature type="domain" description="Retrotransposon Copia-like N-terminal" evidence="2">
    <location>
        <begin position="27"/>
        <end position="72"/>
    </location>
</feature>
<dbReference type="AlphaFoldDB" id="A0AAV0G7H4"/>
<sequence>MAAGDNDEAGGTGQSRTDHTSPFYLGPQDRPGDFITPVRLTGDNYDAWANAVRLSLRTCRKYVFVDGTITGPVAPWTQEDWLTIQYMIVSWLLNTISPEVKCTLSQYEDPRVLWNDLQERYSAVDGPKIPQVKTDLAKCTQTRGMNVGSYYAKLKILWDELNNYEPIITCTCGNCKCDVAKQSSLINIIYS</sequence>
<evidence type="ECO:0000256" key="1">
    <source>
        <dbReference type="SAM" id="MobiDB-lite"/>
    </source>
</evidence>
<keyword evidence="4" id="KW-1185">Reference proteome</keyword>
<evidence type="ECO:0000259" key="2">
    <source>
        <dbReference type="Pfam" id="PF14244"/>
    </source>
</evidence>
<evidence type="ECO:0000313" key="4">
    <source>
        <dbReference type="Proteomes" id="UP001152523"/>
    </source>
</evidence>
<dbReference type="Proteomes" id="UP001152523">
    <property type="component" value="Unassembled WGS sequence"/>
</dbReference>
<evidence type="ECO:0000313" key="3">
    <source>
        <dbReference type="EMBL" id="CAH9143770.1"/>
    </source>
</evidence>
<accession>A0AAV0G7H4</accession>
<feature type="region of interest" description="Disordered" evidence="1">
    <location>
        <begin position="1"/>
        <end position="30"/>
    </location>
</feature>
<dbReference type="EMBL" id="CAMAPF010001056">
    <property type="protein sequence ID" value="CAH9143770.1"/>
    <property type="molecule type" value="Genomic_DNA"/>
</dbReference>
<organism evidence="3 4">
    <name type="scientific">Cuscuta epithymum</name>
    <dbReference type="NCBI Taxonomy" id="186058"/>
    <lineage>
        <taxon>Eukaryota</taxon>
        <taxon>Viridiplantae</taxon>
        <taxon>Streptophyta</taxon>
        <taxon>Embryophyta</taxon>
        <taxon>Tracheophyta</taxon>
        <taxon>Spermatophyta</taxon>
        <taxon>Magnoliopsida</taxon>
        <taxon>eudicotyledons</taxon>
        <taxon>Gunneridae</taxon>
        <taxon>Pentapetalae</taxon>
        <taxon>asterids</taxon>
        <taxon>lamiids</taxon>
        <taxon>Solanales</taxon>
        <taxon>Convolvulaceae</taxon>
        <taxon>Cuscuteae</taxon>
        <taxon>Cuscuta</taxon>
        <taxon>Cuscuta subgen. Cuscuta</taxon>
    </lineage>
</organism>
<dbReference type="PANTHER" id="PTHR37610">
    <property type="entry name" value="CCHC-TYPE DOMAIN-CONTAINING PROTEIN"/>
    <property type="match status" value="1"/>
</dbReference>
<gene>
    <name evidence="3" type="ORF">CEPIT_LOCUS40928</name>
</gene>
<reference evidence="3" key="1">
    <citation type="submission" date="2022-07" db="EMBL/GenBank/DDBJ databases">
        <authorList>
            <person name="Macas J."/>
            <person name="Novak P."/>
            <person name="Neumann P."/>
        </authorList>
    </citation>
    <scope>NUCLEOTIDE SEQUENCE</scope>
</reference>
<dbReference type="Pfam" id="PF14244">
    <property type="entry name" value="Retrotran_gag_3"/>
    <property type="match status" value="1"/>
</dbReference>
<protein>
    <recommendedName>
        <fullName evidence="2">Retrotransposon Copia-like N-terminal domain-containing protein</fullName>
    </recommendedName>
</protein>
<comment type="caution">
    <text evidence="3">The sequence shown here is derived from an EMBL/GenBank/DDBJ whole genome shotgun (WGS) entry which is preliminary data.</text>
</comment>
<dbReference type="PANTHER" id="PTHR37610:SF101">
    <property type="entry name" value="(RAPE) HYPOTHETICAL PROTEIN"/>
    <property type="match status" value="1"/>
</dbReference>
<name>A0AAV0G7H4_9ASTE</name>
<dbReference type="InterPro" id="IPR029472">
    <property type="entry name" value="Copia-like_N"/>
</dbReference>